<evidence type="ECO:0000256" key="8">
    <source>
        <dbReference type="ARBA" id="ARBA00023004"/>
    </source>
</evidence>
<dbReference type="EC" id="2.8.1.7" evidence="4"/>
<dbReference type="GO" id="GO:0046872">
    <property type="term" value="F:metal ion binding"/>
    <property type="evidence" value="ECO:0007669"/>
    <property type="project" value="UniProtKB-KW"/>
</dbReference>
<dbReference type="EMBL" id="JAAIJR010000049">
    <property type="protein sequence ID" value="NEX21259.1"/>
    <property type="molecule type" value="Genomic_DNA"/>
</dbReference>
<evidence type="ECO:0000259" key="14">
    <source>
        <dbReference type="Pfam" id="PF00266"/>
    </source>
</evidence>
<dbReference type="SUPFAM" id="SSF53383">
    <property type="entry name" value="PLP-dependent transferases"/>
    <property type="match status" value="1"/>
</dbReference>
<organism evidence="15 16">
    <name type="scientific">Thiorhodococcus mannitoliphagus</name>
    <dbReference type="NCBI Taxonomy" id="329406"/>
    <lineage>
        <taxon>Bacteria</taxon>
        <taxon>Pseudomonadati</taxon>
        <taxon>Pseudomonadota</taxon>
        <taxon>Gammaproteobacteria</taxon>
        <taxon>Chromatiales</taxon>
        <taxon>Chromatiaceae</taxon>
        <taxon>Thiorhodococcus</taxon>
    </lineage>
</organism>
<comment type="cofactor">
    <cofactor evidence="1 13">
        <name>pyridoxal 5'-phosphate</name>
        <dbReference type="ChEBI" id="CHEBI:597326"/>
    </cofactor>
</comment>
<dbReference type="InterPro" id="IPR020578">
    <property type="entry name" value="Aminotrans_V_PyrdxlP_BS"/>
</dbReference>
<feature type="domain" description="Aminotransferase class V" evidence="14">
    <location>
        <begin position="13"/>
        <end position="374"/>
    </location>
</feature>
<dbReference type="InterPro" id="IPR000192">
    <property type="entry name" value="Aminotrans_V_dom"/>
</dbReference>
<dbReference type="InterPro" id="IPR016454">
    <property type="entry name" value="Cysteine_dSase"/>
</dbReference>
<dbReference type="AlphaFoldDB" id="A0A6P1DTZ8"/>
<evidence type="ECO:0000256" key="4">
    <source>
        <dbReference type="ARBA" id="ARBA00012239"/>
    </source>
</evidence>
<evidence type="ECO:0000313" key="15">
    <source>
        <dbReference type="EMBL" id="NEX21259.1"/>
    </source>
</evidence>
<dbReference type="InterPro" id="IPR015421">
    <property type="entry name" value="PyrdxlP-dep_Trfase_major"/>
</dbReference>
<dbReference type="GO" id="GO:0051536">
    <property type="term" value="F:iron-sulfur cluster binding"/>
    <property type="evidence" value="ECO:0007669"/>
    <property type="project" value="UniProtKB-KW"/>
</dbReference>
<keyword evidence="16" id="KW-1185">Reference proteome</keyword>
<dbReference type="InterPro" id="IPR015424">
    <property type="entry name" value="PyrdxlP-dep_Trfase"/>
</dbReference>
<dbReference type="PROSITE" id="PS00595">
    <property type="entry name" value="AA_TRANSFER_CLASS_5"/>
    <property type="match status" value="1"/>
</dbReference>
<evidence type="ECO:0000256" key="5">
    <source>
        <dbReference type="ARBA" id="ARBA00022679"/>
    </source>
</evidence>
<comment type="similarity">
    <text evidence="3">Belongs to the class-V pyridoxal-phosphate-dependent aminotransferase family. NifS/IscS subfamily.</text>
</comment>
<dbReference type="PANTHER" id="PTHR11601:SF34">
    <property type="entry name" value="CYSTEINE DESULFURASE"/>
    <property type="match status" value="1"/>
</dbReference>
<evidence type="ECO:0000256" key="1">
    <source>
        <dbReference type="ARBA" id="ARBA00001933"/>
    </source>
</evidence>
<keyword evidence="9" id="KW-0411">Iron-sulfur</keyword>
<evidence type="ECO:0000256" key="13">
    <source>
        <dbReference type="RuleBase" id="RU004504"/>
    </source>
</evidence>
<dbReference type="Proteomes" id="UP000471640">
    <property type="component" value="Unassembled WGS sequence"/>
</dbReference>
<evidence type="ECO:0000313" key="16">
    <source>
        <dbReference type="Proteomes" id="UP000471640"/>
    </source>
</evidence>
<evidence type="ECO:0000256" key="11">
    <source>
        <dbReference type="ARBA" id="ARBA00031911"/>
    </source>
</evidence>
<protein>
    <recommendedName>
        <fullName evidence="4">cysteine desulfurase</fullName>
        <ecNumber evidence="4">2.8.1.7</ecNumber>
    </recommendedName>
    <alternativeName>
        <fullName evidence="11">Nitrogenase metalloclusters biosynthesis protein NifS</fullName>
    </alternativeName>
</protein>
<dbReference type="FunFam" id="3.40.640.10:FF:000084">
    <property type="entry name" value="IscS-like cysteine desulfurase"/>
    <property type="match status" value="1"/>
</dbReference>
<keyword evidence="6" id="KW-0479">Metal-binding</keyword>
<comment type="function">
    <text evidence="2">Catalyzes the removal of elemental sulfur atoms from cysteine to produce alanine. Seems to participate in the biosynthesis of the nitrogenase metalloclusters by providing the inorganic sulfur required for the Fe-S core formation.</text>
</comment>
<sequence length="392" mass="41726">METRLDAKSLPLYLDTAATTRIAPEVLAAMVEQLENPRTFANPSSSAHAQGQAAAAVVAGARAEVAAEFGCDPDEVIFTAGATEANNLALRGLALAHAEQGRHLITSRIEHHAVLACCESLERDGFEVSYLPPDRWGRIPPEAVEAAIRPDTLLISLMHTNNETGVLQPIEDVAALAAEHGVLLHVDAAQAAGKLRIRLDETPIDLLSISAHKFHGPKGIGCLIVRNRRQLRLRPLMYGGGQEFGLRPGTLPTHQIVGLSAALTLAASRRGCDLTHVAQLKRHFIQSLATRLKIQIHGHPEQASPYILNLSLDGIGSDALINQLAGVLAIASGSACSSGTIEPSHVLRSMGIEGADLYGAVRISFDRAHSLEDIATAVDNIVAAARRLQELS</sequence>
<reference evidence="15 16" key="2">
    <citation type="submission" date="2020-02" db="EMBL/GenBank/DDBJ databases">
        <title>Genome sequences of Thiorhodococcus mannitoliphagus and Thiorhodococcus minor, purple sulfur photosynthetic bacteria in the gammaproteobacterial family, Chromatiaceae.</title>
        <authorList>
            <person name="Aviles F.A."/>
            <person name="Meyer T.E."/>
            <person name="Kyndt J.A."/>
        </authorList>
    </citation>
    <scope>NUCLEOTIDE SEQUENCE [LARGE SCALE GENOMIC DNA]</scope>
    <source>
        <strain evidence="15 16">DSM 18266</strain>
    </source>
</reference>
<proteinExistence type="inferred from homology"/>
<keyword evidence="10" id="KW-0535">Nitrogen fixation</keyword>
<keyword evidence="7" id="KW-0663">Pyridoxal phosphate</keyword>
<evidence type="ECO:0000256" key="9">
    <source>
        <dbReference type="ARBA" id="ARBA00023014"/>
    </source>
</evidence>
<accession>A0A6P1DTZ8</accession>
<evidence type="ECO:0000256" key="10">
    <source>
        <dbReference type="ARBA" id="ARBA00023231"/>
    </source>
</evidence>
<dbReference type="InterPro" id="IPR015422">
    <property type="entry name" value="PyrdxlP-dep_Trfase_small"/>
</dbReference>
<dbReference type="PIRSF" id="PIRSF005572">
    <property type="entry name" value="NifS"/>
    <property type="match status" value="1"/>
</dbReference>
<dbReference type="Gene3D" id="3.40.640.10">
    <property type="entry name" value="Type I PLP-dependent aspartate aminotransferase-like (Major domain)"/>
    <property type="match status" value="1"/>
</dbReference>
<dbReference type="PANTHER" id="PTHR11601">
    <property type="entry name" value="CYSTEINE DESULFURYLASE FAMILY MEMBER"/>
    <property type="match status" value="1"/>
</dbReference>
<reference evidence="16" key="1">
    <citation type="journal article" date="2020" name="Microbiol. Resour. Announc.">
        <title>Draft Genome Sequences of Thiorhodococcus mannitoliphagus and Thiorhodococcus minor, Purple Sulfur Photosynthetic Bacteria in the Gammaproteobacterial Family Chromatiaceae.</title>
        <authorList>
            <person name="Aviles F.A."/>
            <person name="Meyer T.E."/>
            <person name="Kyndt J.A."/>
        </authorList>
    </citation>
    <scope>NUCLEOTIDE SEQUENCE [LARGE SCALE GENOMIC DNA]</scope>
    <source>
        <strain evidence="16">DSM 18266</strain>
    </source>
</reference>
<comment type="caution">
    <text evidence="15">The sequence shown here is derived from an EMBL/GenBank/DDBJ whole genome shotgun (WGS) entry which is preliminary data.</text>
</comment>
<dbReference type="GO" id="GO:0031071">
    <property type="term" value="F:cysteine desulfurase activity"/>
    <property type="evidence" value="ECO:0007669"/>
    <property type="project" value="UniProtKB-EC"/>
</dbReference>
<dbReference type="Gene3D" id="3.90.1150.10">
    <property type="entry name" value="Aspartate Aminotransferase, domain 1"/>
    <property type="match status" value="1"/>
</dbReference>
<comment type="catalytic activity">
    <reaction evidence="12">
        <text>(sulfur carrier)-H + L-cysteine = (sulfur carrier)-SH + L-alanine</text>
        <dbReference type="Rhea" id="RHEA:43892"/>
        <dbReference type="Rhea" id="RHEA-COMP:14737"/>
        <dbReference type="Rhea" id="RHEA-COMP:14739"/>
        <dbReference type="ChEBI" id="CHEBI:29917"/>
        <dbReference type="ChEBI" id="CHEBI:35235"/>
        <dbReference type="ChEBI" id="CHEBI:57972"/>
        <dbReference type="ChEBI" id="CHEBI:64428"/>
        <dbReference type="EC" id="2.8.1.7"/>
    </reaction>
</comment>
<evidence type="ECO:0000256" key="12">
    <source>
        <dbReference type="ARBA" id="ARBA00050776"/>
    </source>
</evidence>
<evidence type="ECO:0000256" key="7">
    <source>
        <dbReference type="ARBA" id="ARBA00022898"/>
    </source>
</evidence>
<dbReference type="Pfam" id="PF00266">
    <property type="entry name" value="Aminotran_5"/>
    <property type="match status" value="1"/>
</dbReference>
<evidence type="ECO:0000256" key="2">
    <source>
        <dbReference type="ARBA" id="ARBA00003120"/>
    </source>
</evidence>
<gene>
    <name evidence="15" type="ORF">G3480_13200</name>
</gene>
<name>A0A6P1DTZ8_9GAMM</name>
<evidence type="ECO:0000256" key="3">
    <source>
        <dbReference type="ARBA" id="ARBA00006490"/>
    </source>
</evidence>
<evidence type="ECO:0000256" key="6">
    <source>
        <dbReference type="ARBA" id="ARBA00022723"/>
    </source>
</evidence>
<keyword evidence="5" id="KW-0808">Transferase</keyword>
<keyword evidence="8" id="KW-0408">Iron</keyword>